<accession>A0A679JFW4</accession>
<keyword evidence="2" id="KW-0238">DNA-binding</keyword>
<feature type="compositionally biased region" description="Polar residues" evidence="4">
    <location>
        <begin position="228"/>
        <end position="237"/>
    </location>
</feature>
<dbReference type="Pfam" id="PF00392">
    <property type="entry name" value="GntR"/>
    <property type="match status" value="1"/>
</dbReference>
<dbReference type="InterPro" id="IPR000524">
    <property type="entry name" value="Tscrpt_reg_HTH_GntR"/>
</dbReference>
<gene>
    <name evidence="6" type="ORF">VVAX_05890</name>
</gene>
<dbReference type="PRINTS" id="PR00035">
    <property type="entry name" value="HTHGNTR"/>
</dbReference>
<dbReference type="InterPro" id="IPR036390">
    <property type="entry name" value="WH_DNA-bd_sf"/>
</dbReference>
<evidence type="ECO:0000256" key="4">
    <source>
        <dbReference type="SAM" id="MobiDB-lite"/>
    </source>
</evidence>
<organism evidence="6">
    <name type="scientific">Variovorax paradoxus</name>
    <dbReference type="NCBI Taxonomy" id="34073"/>
    <lineage>
        <taxon>Bacteria</taxon>
        <taxon>Pseudomonadati</taxon>
        <taxon>Pseudomonadota</taxon>
        <taxon>Betaproteobacteria</taxon>
        <taxon>Burkholderiales</taxon>
        <taxon>Comamonadaceae</taxon>
        <taxon>Variovorax</taxon>
    </lineage>
</organism>
<keyword evidence="1" id="KW-0805">Transcription regulation</keyword>
<dbReference type="SMART" id="SM00895">
    <property type="entry name" value="FCD"/>
    <property type="match status" value="1"/>
</dbReference>
<evidence type="ECO:0000259" key="5">
    <source>
        <dbReference type="PROSITE" id="PS50949"/>
    </source>
</evidence>
<protein>
    <submittedName>
        <fullName evidence="6">Putative HTH-type transcriptional regulator</fullName>
    </submittedName>
</protein>
<dbReference type="PANTHER" id="PTHR43537">
    <property type="entry name" value="TRANSCRIPTIONAL REGULATOR, GNTR FAMILY"/>
    <property type="match status" value="1"/>
</dbReference>
<dbReference type="GO" id="GO:0003677">
    <property type="term" value="F:DNA binding"/>
    <property type="evidence" value="ECO:0007669"/>
    <property type="project" value="UniProtKB-KW"/>
</dbReference>
<reference evidence="6" key="1">
    <citation type="submission" date="2019-12" db="EMBL/GenBank/DDBJ databases">
        <authorList>
            <person name="Cremers G."/>
        </authorList>
    </citation>
    <scope>NUCLEOTIDE SEQUENCE</scope>
    <source>
        <strain evidence="6">Vvax</strain>
    </source>
</reference>
<keyword evidence="3" id="KW-0804">Transcription</keyword>
<dbReference type="Gene3D" id="1.10.10.10">
    <property type="entry name" value="Winged helix-like DNA-binding domain superfamily/Winged helix DNA-binding domain"/>
    <property type="match status" value="1"/>
</dbReference>
<sequence length="251" mass="28011">MLPWLSDEACDPPGTLHGAPLAKVVRDDMLGMILRGELRPGQRINEPDMASRLGISRVPVREALRELESTGLVVARKHAGVFVHEPDAREILELYEMRGMLDGFAGRRAARLPDAQRTALADLLDESIAQMKAAFAAHDVQLYYRENLRFHWAIVQAAGNRAMANTYRSVVQKLHLSRLKNLSQDTGMRASIAEHERISRALRKGDIARCEDLMARHVGDAYDRLQSLETKSQQGDSPCNAAPSRSRFPPP</sequence>
<dbReference type="InterPro" id="IPR036388">
    <property type="entry name" value="WH-like_DNA-bd_sf"/>
</dbReference>
<dbReference type="AlphaFoldDB" id="A0A679JFW4"/>
<dbReference type="EMBL" id="LR743508">
    <property type="protein sequence ID" value="CAA2109619.1"/>
    <property type="molecule type" value="Genomic_DNA"/>
</dbReference>
<feature type="domain" description="HTH gntR-type" evidence="5">
    <location>
        <begin position="19"/>
        <end position="86"/>
    </location>
</feature>
<dbReference type="InterPro" id="IPR011711">
    <property type="entry name" value="GntR_C"/>
</dbReference>
<dbReference type="InterPro" id="IPR008920">
    <property type="entry name" value="TF_FadR/GntR_C"/>
</dbReference>
<name>A0A679JFW4_VARPD</name>
<dbReference type="SMART" id="SM00345">
    <property type="entry name" value="HTH_GNTR"/>
    <property type="match status" value="1"/>
</dbReference>
<feature type="region of interest" description="Disordered" evidence="4">
    <location>
        <begin position="228"/>
        <end position="251"/>
    </location>
</feature>
<proteinExistence type="predicted"/>
<dbReference type="Gene3D" id="1.20.120.530">
    <property type="entry name" value="GntR ligand-binding domain-like"/>
    <property type="match status" value="1"/>
</dbReference>
<dbReference type="CDD" id="cd07377">
    <property type="entry name" value="WHTH_GntR"/>
    <property type="match status" value="1"/>
</dbReference>
<evidence type="ECO:0000256" key="1">
    <source>
        <dbReference type="ARBA" id="ARBA00023015"/>
    </source>
</evidence>
<dbReference type="SUPFAM" id="SSF46785">
    <property type="entry name" value="Winged helix' DNA-binding domain"/>
    <property type="match status" value="1"/>
</dbReference>
<dbReference type="GO" id="GO:0003700">
    <property type="term" value="F:DNA-binding transcription factor activity"/>
    <property type="evidence" value="ECO:0007669"/>
    <property type="project" value="InterPro"/>
</dbReference>
<dbReference type="PROSITE" id="PS50949">
    <property type="entry name" value="HTH_GNTR"/>
    <property type="match status" value="1"/>
</dbReference>
<dbReference type="SUPFAM" id="SSF48008">
    <property type="entry name" value="GntR ligand-binding domain-like"/>
    <property type="match status" value="1"/>
</dbReference>
<evidence type="ECO:0000256" key="2">
    <source>
        <dbReference type="ARBA" id="ARBA00023125"/>
    </source>
</evidence>
<dbReference type="Pfam" id="PF07729">
    <property type="entry name" value="FCD"/>
    <property type="match status" value="1"/>
</dbReference>
<dbReference type="RefSeq" id="WP_339093566.1">
    <property type="nucleotide sequence ID" value="NZ_LR743508.1"/>
</dbReference>
<evidence type="ECO:0000256" key="3">
    <source>
        <dbReference type="ARBA" id="ARBA00023163"/>
    </source>
</evidence>
<evidence type="ECO:0000313" key="6">
    <source>
        <dbReference type="EMBL" id="CAA2109619.1"/>
    </source>
</evidence>
<dbReference type="PANTHER" id="PTHR43537:SF51">
    <property type="entry name" value="HTH-TYPE TRANSCRIPTIONAL REGULATOR LGOR-RELATED"/>
    <property type="match status" value="1"/>
</dbReference>